<protein>
    <submittedName>
        <fullName evidence="2">DUF4351 domain-containing protein</fullName>
    </submittedName>
</protein>
<gene>
    <name evidence="2" type="ORF">L3556_10990</name>
</gene>
<dbReference type="InterPro" id="IPR025587">
    <property type="entry name" value="DUF4351"/>
</dbReference>
<keyword evidence="3" id="KW-1185">Reference proteome</keyword>
<evidence type="ECO:0000259" key="1">
    <source>
        <dbReference type="Pfam" id="PF14261"/>
    </source>
</evidence>
<dbReference type="PANTHER" id="PTHR35586">
    <property type="entry name" value="SLL1691 PROTEIN"/>
    <property type="match status" value="1"/>
</dbReference>
<dbReference type="EMBL" id="JAKKUT010000002">
    <property type="protein sequence ID" value="MDG2991450.1"/>
    <property type="molecule type" value="Genomic_DNA"/>
</dbReference>
<organism evidence="2 3">
    <name type="scientific">Candidatus Synechococcus calcipolaris G9</name>
    <dbReference type="NCBI Taxonomy" id="1497997"/>
    <lineage>
        <taxon>Bacteria</taxon>
        <taxon>Bacillati</taxon>
        <taxon>Cyanobacteriota</taxon>
        <taxon>Cyanophyceae</taxon>
        <taxon>Synechococcales</taxon>
        <taxon>Synechococcaceae</taxon>
        <taxon>Synechococcus</taxon>
    </lineage>
</organism>
<dbReference type="Pfam" id="PF14261">
    <property type="entry name" value="DUF4351"/>
    <property type="match status" value="1"/>
</dbReference>
<feature type="domain" description="DUF4351" evidence="1">
    <location>
        <begin position="21"/>
        <end position="79"/>
    </location>
</feature>
<evidence type="ECO:0000313" key="3">
    <source>
        <dbReference type="Proteomes" id="UP001154265"/>
    </source>
</evidence>
<comment type="caution">
    <text evidence="2">The sequence shown here is derived from an EMBL/GenBank/DDBJ whole genome shotgun (WGS) entry which is preliminary data.</text>
</comment>
<reference evidence="2" key="2">
    <citation type="submission" date="2022-01" db="EMBL/GenBank/DDBJ databases">
        <authorList>
            <person name="Zivanovic Y."/>
            <person name="Moreira D."/>
            <person name="Lopez-Garcia P."/>
        </authorList>
    </citation>
    <scope>NUCLEOTIDE SEQUENCE</scope>
    <source>
        <strain evidence="2">G9</strain>
    </source>
</reference>
<evidence type="ECO:0000313" key="2">
    <source>
        <dbReference type="EMBL" id="MDG2991450.1"/>
    </source>
</evidence>
<sequence>MMRESVIYQEILQEGERKGLQKGRLEGECTLVLRQLRRRLGTLPDGVVHQIYGLSLDQLESLGEALLDFQGFDDLEMWLTSQLNS</sequence>
<dbReference type="PANTHER" id="PTHR35586:SF1">
    <property type="entry name" value="SLL1691 PROTEIN"/>
    <property type="match status" value="1"/>
</dbReference>
<proteinExistence type="predicted"/>
<accession>A0ABT6F0R5</accession>
<reference evidence="2" key="1">
    <citation type="journal article" date="2022" name="Genome Biol. Evol.">
        <title>A New Gene Family Diagnostic for Intracellular Biomineralization of Amorphous Ca Carbonates by Cyanobacteria.</title>
        <authorList>
            <person name="Benzerara K."/>
            <person name="Duprat E."/>
            <person name="Bitard-Feildel T."/>
            <person name="Caumes G."/>
            <person name="Cassier-Chauvat C."/>
            <person name="Chauvat F."/>
            <person name="Dezi M."/>
            <person name="Diop S.I."/>
            <person name="Gaschignard G."/>
            <person name="Gorgen S."/>
            <person name="Gugger M."/>
            <person name="Lopez-Garcia P."/>
            <person name="Millet M."/>
            <person name="Skouri-Panet F."/>
            <person name="Moreira D."/>
            <person name="Callebaut I."/>
        </authorList>
    </citation>
    <scope>NUCLEOTIDE SEQUENCE</scope>
    <source>
        <strain evidence="2">G9</strain>
    </source>
</reference>
<dbReference type="Proteomes" id="UP001154265">
    <property type="component" value="Unassembled WGS sequence"/>
</dbReference>
<name>A0ABT6F0R5_9SYNE</name>